<name>A0ABV3RJT9_9RHOB</name>
<keyword evidence="1" id="KW-0547">Nucleotide-binding</keyword>
<dbReference type="EMBL" id="JBFNXX010000003">
    <property type="protein sequence ID" value="MEW9918961.1"/>
    <property type="molecule type" value="Genomic_DNA"/>
</dbReference>
<dbReference type="CDD" id="cd05387">
    <property type="entry name" value="BY-kinase"/>
    <property type="match status" value="1"/>
</dbReference>
<dbReference type="PANTHER" id="PTHR32309:SF31">
    <property type="entry name" value="CAPSULAR EXOPOLYSACCHARIDE FAMILY"/>
    <property type="match status" value="1"/>
</dbReference>
<evidence type="ECO:0000313" key="5">
    <source>
        <dbReference type="Proteomes" id="UP001556098"/>
    </source>
</evidence>
<evidence type="ECO:0000256" key="2">
    <source>
        <dbReference type="ARBA" id="ARBA00022840"/>
    </source>
</evidence>
<dbReference type="PANTHER" id="PTHR32309">
    <property type="entry name" value="TYROSINE-PROTEIN KINASE"/>
    <property type="match status" value="1"/>
</dbReference>
<evidence type="ECO:0000256" key="1">
    <source>
        <dbReference type="ARBA" id="ARBA00022741"/>
    </source>
</evidence>
<proteinExistence type="predicted"/>
<dbReference type="InterPro" id="IPR050445">
    <property type="entry name" value="Bact_polysacc_biosynth/exp"/>
</dbReference>
<dbReference type="Gene3D" id="3.40.50.300">
    <property type="entry name" value="P-loop containing nucleotide triphosphate hydrolases"/>
    <property type="match status" value="1"/>
</dbReference>
<dbReference type="InterPro" id="IPR027417">
    <property type="entry name" value="P-loop_NTPase"/>
</dbReference>
<reference evidence="4 5" key="1">
    <citation type="submission" date="2024-07" db="EMBL/GenBank/DDBJ databases">
        <title>Marimonas sp.nov., isolated from tidal-flat sediment.</title>
        <authorList>
            <person name="Jayan J.N."/>
            <person name="Lee S.S."/>
        </authorList>
    </citation>
    <scope>NUCLEOTIDE SEQUENCE [LARGE SCALE GENOMIC DNA]</scope>
    <source>
        <strain evidence="4 5">MJW-29</strain>
    </source>
</reference>
<feature type="compositionally biased region" description="Basic and acidic residues" evidence="3">
    <location>
        <begin position="1"/>
        <end position="11"/>
    </location>
</feature>
<dbReference type="Proteomes" id="UP001556098">
    <property type="component" value="Unassembled WGS sequence"/>
</dbReference>
<dbReference type="RefSeq" id="WP_367876663.1">
    <property type="nucleotide sequence ID" value="NZ_JBFNXX010000003.1"/>
</dbReference>
<keyword evidence="5" id="KW-1185">Reference proteome</keyword>
<keyword evidence="4" id="KW-0418">Kinase</keyword>
<gene>
    <name evidence="4" type="ORF">AB2B41_05070</name>
</gene>
<accession>A0ABV3RJT9</accession>
<keyword evidence="2" id="KW-0067">ATP-binding</keyword>
<comment type="caution">
    <text evidence="4">The sequence shown here is derived from an EMBL/GenBank/DDBJ whole genome shotgun (WGS) entry which is preliminary data.</text>
</comment>
<dbReference type="SUPFAM" id="SSF52540">
    <property type="entry name" value="P-loop containing nucleoside triphosphate hydrolases"/>
    <property type="match status" value="1"/>
</dbReference>
<feature type="region of interest" description="Disordered" evidence="3">
    <location>
        <begin position="1"/>
        <end position="63"/>
    </location>
</feature>
<evidence type="ECO:0000313" key="4">
    <source>
        <dbReference type="EMBL" id="MEW9918961.1"/>
    </source>
</evidence>
<keyword evidence="4" id="KW-0808">Transferase</keyword>
<dbReference type="InterPro" id="IPR005702">
    <property type="entry name" value="Wzc-like_C"/>
</dbReference>
<sequence length="318" mass="35085">MAKNGQEDTMRDTYATDDLRTETAVTPARLSKLGMRHSIRPRRTLPARARSQVAEQAPEREEEAPLILTEEVKAKHSYMPQPDMPRWHELAMVQAGSRRSRGAAIPVVDADRDSASVRAFDLLRTRLRQTTQEHGWTNIAITAPTSGCGNTFTAVNLALSLSRIADSRTVLMDFNLRDPGVAKAFDITPRGSMQDFLAGRTAIGDHMVRVSETLALGLNDAPDHHSSETLLETETARTLERMRAAIQPELVIYDMPAMLAHDDVSAFLPQLDGVLLVSDGTQTMGRDLMECERMLDGQVPLLGVVLNRARADSVAQYA</sequence>
<evidence type="ECO:0000256" key="3">
    <source>
        <dbReference type="SAM" id="MobiDB-lite"/>
    </source>
</evidence>
<dbReference type="EC" id="2.7.10.2" evidence="4"/>
<organism evidence="4 5">
    <name type="scientific">Sulfitobacter sediminis</name>
    <dbReference type="NCBI Taxonomy" id="3234186"/>
    <lineage>
        <taxon>Bacteria</taxon>
        <taxon>Pseudomonadati</taxon>
        <taxon>Pseudomonadota</taxon>
        <taxon>Alphaproteobacteria</taxon>
        <taxon>Rhodobacterales</taxon>
        <taxon>Roseobacteraceae</taxon>
        <taxon>Sulfitobacter</taxon>
    </lineage>
</organism>
<feature type="compositionally biased region" description="Basic residues" evidence="3">
    <location>
        <begin position="34"/>
        <end position="45"/>
    </location>
</feature>
<dbReference type="GO" id="GO:0004715">
    <property type="term" value="F:non-membrane spanning protein tyrosine kinase activity"/>
    <property type="evidence" value="ECO:0007669"/>
    <property type="project" value="UniProtKB-EC"/>
</dbReference>
<protein>
    <submittedName>
        <fullName evidence="4">CpsD/CapB family tyrosine-protein kinase</fullName>
        <ecNumber evidence="4">2.7.10.2</ecNumber>
    </submittedName>
</protein>